<dbReference type="PANTHER" id="PTHR33452">
    <property type="entry name" value="OXIDOREDUCTASE CATD-RELATED"/>
    <property type="match status" value="1"/>
</dbReference>
<accession>A0A1C0AM19</accession>
<dbReference type="GO" id="GO:0005886">
    <property type="term" value="C:plasma membrane"/>
    <property type="evidence" value="ECO:0007669"/>
    <property type="project" value="UniProtKB-SubCell"/>
</dbReference>
<keyword evidence="4" id="KW-0812">Transmembrane</keyword>
<evidence type="ECO:0000256" key="4">
    <source>
        <dbReference type="ARBA" id="ARBA00022692"/>
    </source>
</evidence>
<dbReference type="EMBL" id="MBQD01000021">
    <property type="protein sequence ID" value="OCL33922.1"/>
    <property type="molecule type" value="Genomic_DNA"/>
</dbReference>
<gene>
    <name evidence="7" type="ORF">BCR15_04640</name>
</gene>
<keyword evidence="6" id="KW-0472">Membrane</keyword>
<dbReference type="Pfam" id="PF07681">
    <property type="entry name" value="DoxX"/>
    <property type="match status" value="1"/>
</dbReference>
<evidence type="ECO:0000256" key="2">
    <source>
        <dbReference type="ARBA" id="ARBA00006679"/>
    </source>
</evidence>
<evidence type="ECO:0000256" key="6">
    <source>
        <dbReference type="ARBA" id="ARBA00023136"/>
    </source>
</evidence>
<dbReference type="RefSeq" id="WP_068751679.1">
    <property type="nucleotide sequence ID" value="NZ_LR214441.1"/>
</dbReference>
<keyword evidence="3" id="KW-1003">Cell membrane</keyword>
<evidence type="ECO:0000313" key="8">
    <source>
        <dbReference type="Proteomes" id="UP000093501"/>
    </source>
</evidence>
<sequence length="156" mass="16530">MRGFLRVLRDLGLLVARVVAGVTLVARGWHRWQVTGLDAQEAVLRAAGLPNPEVLALAAVAFELIGGVLLVFGLATPLVGLGIVAVNVAVILTTRADAGFYQHGGGWEYNAAQAALGLVFLVFGAGRTGLDHLFVRPRDDHDRLIADPHDAQLAHS</sequence>
<protein>
    <submittedName>
        <fullName evidence="7">Uncharacterized protein</fullName>
    </submittedName>
</protein>
<keyword evidence="5" id="KW-1133">Transmembrane helix</keyword>
<dbReference type="InterPro" id="IPR032808">
    <property type="entry name" value="DoxX"/>
</dbReference>
<comment type="similarity">
    <text evidence="2">Belongs to the DoxX family.</text>
</comment>
<dbReference type="AlphaFoldDB" id="A0A1C0AM19"/>
<evidence type="ECO:0000313" key="7">
    <source>
        <dbReference type="EMBL" id="OCL33922.1"/>
    </source>
</evidence>
<dbReference type="Proteomes" id="UP000093501">
    <property type="component" value="Unassembled WGS sequence"/>
</dbReference>
<keyword evidence="8" id="KW-1185">Reference proteome</keyword>
<name>A0A1C0AM19_9ACTN</name>
<dbReference type="InterPro" id="IPR051907">
    <property type="entry name" value="DoxX-like_oxidoreductase"/>
</dbReference>
<evidence type="ECO:0000256" key="1">
    <source>
        <dbReference type="ARBA" id="ARBA00004651"/>
    </source>
</evidence>
<evidence type="ECO:0000256" key="5">
    <source>
        <dbReference type="ARBA" id="ARBA00022989"/>
    </source>
</evidence>
<comment type="subcellular location">
    <subcellularLocation>
        <location evidence="1">Cell membrane</location>
        <topology evidence="1">Multi-pass membrane protein</topology>
    </subcellularLocation>
</comment>
<proteinExistence type="inferred from homology"/>
<organism evidence="7 8">
    <name type="scientific">Tessaracoccus lapidicaptus</name>
    <dbReference type="NCBI Taxonomy" id="1427523"/>
    <lineage>
        <taxon>Bacteria</taxon>
        <taxon>Bacillati</taxon>
        <taxon>Actinomycetota</taxon>
        <taxon>Actinomycetes</taxon>
        <taxon>Propionibacteriales</taxon>
        <taxon>Propionibacteriaceae</taxon>
        <taxon>Tessaracoccus</taxon>
    </lineage>
</organism>
<dbReference type="PANTHER" id="PTHR33452:SF1">
    <property type="entry name" value="INNER MEMBRANE PROTEIN YPHA-RELATED"/>
    <property type="match status" value="1"/>
</dbReference>
<reference evidence="8" key="1">
    <citation type="submission" date="2016-07" db="EMBL/GenBank/DDBJ databases">
        <authorList>
            <person name="Florea S."/>
            <person name="Webb J.S."/>
            <person name="Jaromczyk J."/>
            <person name="Schardl C.L."/>
        </authorList>
    </citation>
    <scope>NUCLEOTIDE SEQUENCE [LARGE SCALE GENOMIC DNA]</scope>
    <source>
        <strain evidence="8">IPBSL-7</strain>
    </source>
</reference>
<comment type="caution">
    <text evidence="7">The sequence shown here is derived from an EMBL/GenBank/DDBJ whole genome shotgun (WGS) entry which is preliminary data.</text>
</comment>
<evidence type="ECO:0000256" key="3">
    <source>
        <dbReference type="ARBA" id="ARBA00022475"/>
    </source>
</evidence>